<accession>A0A8C2FM45</accession>
<evidence type="ECO:0000313" key="3">
    <source>
        <dbReference type="Ensembl" id="ENSCCRP00020058600.1"/>
    </source>
</evidence>
<dbReference type="GO" id="GO:0005547">
    <property type="term" value="F:phosphatidylinositol-3,4,5-trisphosphate binding"/>
    <property type="evidence" value="ECO:0007669"/>
    <property type="project" value="TreeGrafter"/>
</dbReference>
<evidence type="ECO:0000256" key="1">
    <source>
        <dbReference type="PROSITE-ProRule" id="PRU00288"/>
    </source>
</evidence>
<organism evidence="3 4">
    <name type="scientific">Cyprinus carpio</name>
    <name type="common">Common carp</name>
    <dbReference type="NCBI Taxonomy" id="7962"/>
    <lineage>
        <taxon>Eukaryota</taxon>
        <taxon>Metazoa</taxon>
        <taxon>Chordata</taxon>
        <taxon>Craniata</taxon>
        <taxon>Vertebrata</taxon>
        <taxon>Euteleostomi</taxon>
        <taxon>Actinopterygii</taxon>
        <taxon>Neopterygii</taxon>
        <taxon>Teleostei</taxon>
        <taxon>Ostariophysi</taxon>
        <taxon>Cypriniformes</taxon>
        <taxon>Cyprinidae</taxon>
        <taxon>Cyprininae</taxon>
        <taxon>Cyprinus</taxon>
    </lineage>
</organism>
<dbReference type="InterPro" id="IPR037278">
    <property type="entry name" value="ARFGAP/RecO"/>
</dbReference>
<dbReference type="GO" id="GO:0005886">
    <property type="term" value="C:plasma membrane"/>
    <property type="evidence" value="ECO:0007669"/>
    <property type="project" value="TreeGrafter"/>
</dbReference>
<dbReference type="Gene3D" id="1.10.220.150">
    <property type="entry name" value="Arf GTPase activating protein"/>
    <property type="match status" value="1"/>
</dbReference>
<reference evidence="3" key="1">
    <citation type="submission" date="2025-08" db="UniProtKB">
        <authorList>
            <consortium name="Ensembl"/>
        </authorList>
    </citation>
    <scope>IDENTIFICATION</scope>
</reference>
<dbReference type="PANTHER" id="PTHR46021">
    <property type="entry name" value="ARF-GAP WITH DUAL PH DOMAIN-CONTAINING PROTEIN 1-LIKE PROTEIN"/>
    <property type="match status" value="1"/>
</dbReference>
<sequence>MRAEPNKTQNVRSVLQLFPSPELSNAVSDVCVCVYPEWGSCSLGVFVCLGCSGIHRSIPNLGKVKSLLLSRWEDSEVQVLFRK</sequence>
<dbReference type="InterPro" id="IPR001164">
    <property type="entry name" value="ArfGAP_dom"/>
</dbReference>
<dbReference type="InterPro" id="IPR038508">
    <property type="entry name" value="ArfGAP_dom_sf"/>
</dbReference>
<dbReference type="PRINTS" id="PR00405">
    <property type="entry name" value="REVINTRACTNG"/>
</dbReference>
<evidence type="ECO:0000313" key="4">
    <source>
        <dbReference type="Proteomes" id="UP000694701"/>
    </source>
</evidence>
<dbReference type="Pfam" id="PF01412">
    <property type="entry name" value="ArfGap"/>
    <property type="match status" value="1"/>
</dbReference>
<dbReference type="PANTHER" id="PTHR46021:SF3">
    <property type="entry name" value="ARF-GAP WITH DUAL PH DOMAIN-CONTAINING PROTEIN 1"/>
    <property type="match status" value="1"/>
</dbReference>
<name>A0A8C2FM45_CYPCA</name>
<keyword evidence="1" id="KW-0862">Zinc</keyword>
<proteinExistence type="predicted"/>
<dbReference type="Proteomes" id="UP000694701">
    <property type="component" value="Unplaced"/>
</dbReference>
<dbReference type="AlphaFoldDB" id="A0A8C2FM45"/>
<keyword evidence="1" id="KW-0479">Metal-binding</keyword>
<dbReference type="SUPFAM" id="SSF57863">
    <property type="entry name" value="ArfGap/RecO-like zinc finger"/>
    <property type="match status" value="1"/>
</dbReference>
<dbReference type="InterPro" id="IPR052589">
    <property type="entry name" value="Arf-GAP_dual-PH_domain"/>
</dbReference>
<dbReference type="GO" id="GO:0005737">
    <property type="term" value="C:cytoplasm"/>
    <property type="evidence" value="ECO:0007669"/>
    <property type="project" value="TreeGrafter"/>
</dbReference>
<feature type="domain" description="Arf-GAP" evidence="2">
    <location>
        <begin position="12"/>
        <end position="83"/>
    </location>
</feature>
<protein>
    <recommendedName>
        <fullName evidence="2">Arf-GAP domain-containing protein</fullName>
    </recommendedName>
</protein>
<dbReference type="GO" id="GO:0005096">
    <property type="term" value="F:GTPase activator activity"/>
    <property type="evidence" value="ECO:0007669"/>
    <property type="project" value="InterPro"/>
</dbReference>
<dbReference type="GO" id="GO:0008270">
    <property type="term" value="F:zinc ion binding"/>
    <property type="evidence" value="ECO:0007669"/>
    <property type="project" value="UniProtKB-KW"/>
</dbReference>
<dbReference type="Ensembl" id="ENSCCRT00020064584.1">
    <property type="protein sequence ID" value="ENSCCRP00020058600.1"/>
    <property type="gene ID" value="ENSCCRG00020027805.1"/>
</dbReference>
<evidence type="ECO:0000259" key="2">
    <source>
        <dbReference type="PROSITE" id="PS50115"/>
    </source>
</evidence>
<dbReference type="PROSITE" id="PS50115">
    <property type="entry name" value="ARFGAP"/>
    <property type="match status" value="1"/>
</dbReference>
<keyword evidence="1" id="KW-0863">Zinc-finger</keyword>